<dbReference type="SMART" id="SM00751">
    <property type="entry name" value="BSD"/>
    <property type="match status" value="1"/>
</dbReference>
<name>A0A251V6P2_HELAN</name>
<evidence type="ECO:0000313" key="3">
    <source>
        <dbReference type="EMBL" id="OTG30632.1"/>
    </source>
</evidence>
<feature type="compositionally biased region" description="Polar residues" evidence="1">
    <location>
        <begin position="246"/>
        <end position="257"/>
    </location>
</feature>
<dbReference type="PROSITE" id="PS50858">
    <property type="entry name" value="BSD"/>
    <property type="match status" value="1"/>
</dbReference>
<gene>
    <name evidence="3" type="ORF">HannXRQ_Chr03g0066641</name>
</gene>
<dbReference type="Pfam" id="PF03909">
    <property type="entry name" value="BSD"/>
    <property type="match status" value="1"/>
</dbReference>
<dbReference type="PANTHER" id="PTHR31923">
    <property type="entry name" value="BSD DOMAIN-CONTAINING PROTEIN"/>
    <property type="match status" value="1"/>
</dbReference>
<evidence type="ECO:0000256" key="1">
    <source>
        <dbReference type="SAM" id="MobiDB-lite"/>
    </source>
</evidence>
<dbReference type="InterPro" id="IPR005607">
    <property type="entry name" value="BSD_dom"/>
</dbReference>
<reference evidence="4" key="1">
    <citation type="journal article" date="2017" name="Nature">
        <title>The sunflower genome provides insights into oil metabolism, flowering and Asterid evolution.</title>
        <authorList>
            <person name="Badouin H."/>
            <person name="Gouzy J."/>
            <person name="Grassa C.J."/>
            <person name="Murat F."/>
            <person name="Staton S.E."/>
            <person name="Cottret L."/>
            <person name="Lelandais-Briere C."/>
            <person name="Owens G.L."/>
            <person name="Carrere S."/>
            <person name="Mayjonade B."/>
            <person name="Legrand L."/>
            <person name="Gill N."/>
            <person name="Kane N.C."/>
            <person name="Bowers J.E."/>
            <person name="Hubner S."/>
            <person name="Bellec A."/>
            <person name="Berard A."/>
            <person name="Berges H."/>
            <person name="Blanchet N."/>
            <person name="Boniface M.C."/>
            <person name="Brunel D."/>
            <person name="Catrice O."/>
            <person name="Chaidir N."/>
            <person name="Claudel C."/>
            <person name="Donnadieu C."/>
            <person name="Faraut T."/>
            <person name="Fievet G."/>
            <person name="Helmstetter N."/>
            <person name="King M."/>
            <person name="Knapp S.J."/>
            <person name="Lai Z."/>
            <person name="Le Paslier M.C."/>
            <person name="Lippi Y."/>
            <person name="Lorenzon L."/>
            <person name="Mandel J.R."/>
            <person name="Marage G."/>
            <person name="Marchand G."/>
            <person name="Marquand E."/>
            <person name="Bret-Mestries E."/>
            <person name="Morien E."/>
            <person name="Nambeesan S."/>
            <person name="Nguyen T."/>
            <person name="Pegot-Espagnet P."/>
            <person name="Pouilly N."/>
            <person name="Raftis F."/>
            <person name="Sallet E."/>
            <person name="Schiex T."/>
            <person name="Thomas J."/>
            <person name="Vandecasteele C."/>
            <person name="Vares D."/>
            <person name="Vear F."/>
            <person name="Vautrin S."/>
            <person name="Crespi M."/>
            <person name="Mangin B."/>
            <person name="Burke J.M."/>
            <person name="Salse J."/>
            <person name="Munos S."/>
            <person name="Vincourt P."/>
            <person name="Rieseberg L.H."/>
            <person name="Langlade N.B."/>
        </authorList>
    </citation>
    <scope>NUCLEOTIDE SEQUENCE [LARGE SCALE GENOMIC DNA]</scope>
    <source>
        <strain evidence="4">cv. SF193</strain>
    </source>
</reference>
<protein>
    <submittedName>
        <fullName evidence="3">Putative BSD domain-containing protein</fullName>
    </submittedName>
</protein>
<dbReference type="InterPro" id="IPR035925">
    <property type="entry name" value="BSD_dom_sf"/>
</dbReference>
<organism evidence="3 4">
    <name type="scientific">Helianthus annuus</name>
    <name type="common">Common sunflower</name>
    <dbReference type="NCBI Taxonomy" id="4232"/>
    <lineage>
        <taxon>Eukaryota</taxon>
        <taxon>Viridiplantae</taxon>
        <taxon>Streptophyta</taxon>
        <taxon>Embryophyta</taxon>
        <taxon>Tracheophyta</taxon>
        <taxon>Spermatophyta</taxon>
        <taxon>Magnoliopsida</taxon>
        <taxon>eudicotyledons</taxon>
        <taxon>Gunneridae</taxon>
        <taxon>Pentapetalae</taxon>
        <taxon>asterids</taxon>
        <taxon>campanulids</taxon>
        <taxon>Asterales</taxon>
        <taxon>Asteraceae</taxon>
        <taxon>Asteroideae</taxon>
        <taxon>Heliantheae alliance</taxon>
        <taxon>Heliantheae</taxon>
        <taxon>Helianthus</taxon>
    </lineage>
</organism>
<dbReference type="Proteomes" id="UP000215914">
    <property type="component" value="Chromosome 3"/>
</dbReference>
<dbReference type="STRING" id="4232.A0A251V6P2"/>
<evidence type="ECO:0000313" key="4">
    <source>
        <dbReference type="Proteomes" id="UP000215914"/>
    </source>
</evidence>
<keyword evidence="4" id="KW-1185">Reference proteome</keyword>
<feature type="domain" description="BSD" evidence="2">
    <location>
        <begin position="172"/>
        <end position="215"/>
    </location>
</feature>
<proteinExistence type="predicted"/>
<feature type="region of interest" description="Disordered" evidence="1">
    <location>
        <begin position="240"/>
        <end position="265"/>
    </location>
</feature>
<dbReference type="PANTHER" id="PTHR31923:SF1">
    <property type="entry name" value="BSD DOMAIN-CONTAINING PROTEIN"/>
    <property type="match status" value="1"/>
</dbReference>
<dbReference type="AlphaFoldDB" id="A0A251V6P2"/>
<evidence type="ECO:0000259" key="2">
    <source>
        <dbReference type="PROSITE" id="PS50858"/>
    </source>
</evidence>
<dbReference type="EMBL" id="CM007892">
    <property type="protein sequence ID" value="OTG30632.1"/>
    <property type="molecule type" value="Genomic_DNA"/>
</dbReference>
<dbReference type="InParanoid" id="A0A251V6P2"/>
<dbReference type="Gene3D" id="1.10.3970.10">
    <property type="entry name" value="BSD domain"/>
    <property type="match status" value="1"/>
</dbReference>
<dbReference type="OMA" id="EKHAKFV"/>
<dbReference type="SUPFAM" id="SSF140383">
    <property type="entry name" value="BSD domain-like"/>
    <property type="match status" value="1"/>
</dbReference>
<accession>A0A251V6P2</accession>
<sequence length="312" mass="35183">MDFWQKARSFAEDAAKKSQELTKEAAKRSQEFTKEAAKRSQDFTIGSSKLSDIVSEASKRSKEIAAEASKKADLIKVEALKRADQIKAQIPSTSVAISQLVVDSSSSSSSATVSGVGDSAEDLEKFGITDELREFVKEITINTFRDFPLEDDSEMSDIPTISNVRQDLTKWQETHAKLVLSTVKEISKLRYELCPRVMRERKFWRIYFLLVNNHVTPYEKRYKEEEENKKVVEKVNEDATVGSAAESVSKTEASEANQKTKSTNTKTTDQDLDVFLLGDLGDSDEGPGWMTEMMMAWMMMMILTNYNSKMNA</sequence>
<feature type="region of interest" description="Disordered" evidence="1">
    <location>
        <begin position="15"/>
        <end position="38"/>
    </location>
</feature>